<evidence type="ECO:0000313" key="3">
    <source>
        <dbReference type="EMBL" id="TVO37384.1"/>
    </source>
</evidence>
<dbReference type="Gene3D" id="3.40.50.300">
    <property type="entry name" value="P-loop containing nucleotide triphosphate hydrolases"/>
    <property type="match status" value="1"/>
</dbReference>
<dbReference type="OrthoDB" id="1489171at2"/>
<dbReference type="Proteomes" id="UP000319828">
    <property type="component" value="Unassembled WGS sequence"/>
</dbReference>
<dbReference type="SUPFAM" id="SSF52540">
    <property type="entry name" value="P-loop containing nucleoside triphosphate hydrolases"/>
    <property type="match status" value="1"/>
</dbReference>
<sequence length="449" mass="50705">MALANFDRNDFFKNIDAIVSTSHPITSVEMLKGRDKPLERLQMSLNMTGRHAFIIGDRGVGKSSLAQTTAYLLQESGSEPIIVSCDPTSTLVGIANTVMTIAASNIKNVEYIQKLSVKLPWLISYEVAQENKTDNRPTLPPITDTLSATIAINTLSDWHSNVPVIVIDEFDQVPEKERQSFGIFLKQLGDKGTKVKLIFTGIGQSLNDLLDGHLSSHRQLHQEVLENLSWDARYDIIDSAMKQFGLTIDEDVKFKISGISDGFPNYIHLICEKILCVAFYKENVIKHIDFEIFSEALNDAVESVTETLRVSYDKATKFRPEHMHHILWAVADSADLQRNYSDIRESYHGVINSIDMSPLPDEKIRREFNKLLKDDHGAIIKRALSGRQGWFEFTENILRGFVRMHAERFGVTLDFKRNFTANTPTAKASTKHNYYRPSGLTPVERAASK</sequence>
<dbReference type="AlphaFoldDB" id="A0A557P9Q2"/>
<keyword evidence="3" id="KW-0067">ATP-binding</keyword>
<dbReference type="InterPro" id="IPR003593">
    <property type="entry name" value="AAA+_ATPase"/>
</dbReference>
<proteinExistence type="predicted"/>
<name>A0A557P9Q2_9VIBR</name>
<evidence type="ECO:0000313" key="4">
    <source>
        <dbReference type="Proteomes" id="UP000319828"/>
    </source>
</evidence>
<dbReference type="PANTHER" id="PTHR34301">
    <property type="entry name" value="DNA-BINDING PROTEIN-RELATED"/>
    <property type="match status" value="1"/>
</dbReference>
<organism evidence="3 4">
    <name type="scientific">Vibrio algivorus</name>
    <dbReference type="NCBI Taxonomy" id="1667024"/>
    <lineage>
        <taxon>Bacteria</taxon>
        <taxon>Pseudomonadati</taxon>
        <taxon>Pseudomonadota</taxon>
        <taxon>Gammaproteobacteria</taxon>
        <taxon>Vibrionales</taxon>
        <taxon>Vibrionaceae</taxon>
        <taxon>Vibrio</taxon>
    </lineage>
</organism>
<dbReference type="SMART" id="SM00382">
    <property type="entry name" value="AAA"/>
    <property type="match status" value="1"/>
</dbReference>
<evidence type="ECO:0000259" key="2">
    <source>
        <dbReference type="SMART" id="SM00382"/>
    </source>
</evidence>
<feature type="region of interest" description="Disordered" evidence="1">
    <location>
        <begin position="430"/>
        <end position="449"/>
    </location>
</feature>
<reference evidence="3 4" key="1">
    <citation type="submission" date="2019-07" db="EMBL/GenBank/DDBJ databases">
        <title>The draft genome sequence of Vibrio algivorus M1486.</title>
        <authorList>
            <person name="Meng X."/>
        </authorList>
    </citation>
    <scope>NUCLEOTIDE SEQUENCE [LARGE SCALE GENOMIC DNA]</scope>
    <source>
        <strain evidence="3 4">M1486</strain>
    </source>
</reference>
<evidence type="ECO:0000256" key="1">
    <source>
        <dbReference type="SAM" id="MobiDB-lite"/>
    </source>
</evidence>
<dbReference type="InterPro" id="IPR049945">
    <property type="entry name" value="AAA_22"/>
</dbReference>
<dbReference type="Pfam" id="PF13401">
    <property type="entry name" value="AAA_22"/>
    <property type="match status" value="1"/>
</dbReference>
<dbReference type="PANTHER" id="PTHR34301:SF8">
    <property type="entry name" value="ATPASE DOMAIN-CONTAINING PROTEIN"/>
    <property type="match status" value="1"/>
</dbReference>
<feature type="domain" description="AAA+ ATPase" evidence="2">
    <location>
        <begin position="48"/>
        <end position="228"/>
    </location>
</feature>
<protein>
    <submittedName>
        <fullName evidence="3">ATP-binding protein</fullName>
    </submittedName>
</protein>
<dbReference type="InterPro" id="IPR027417">
    <property type="entry name" value="P-loop_NTPase"/>
</dbReference>
<dbReference type="EMBL" id="VMKJ01000010">
    <property type="protein sequence ID" value="TVO37384.1"/>
    <property type="molecule type" value="Genomic_DNA"/>
</dbReference>
<dbReference type="RefSeq" id="WP_144387895.1">
    <property type="nucleotide sequence ID" value="NZ_CANNCB010000017.1"/>
</dbReference>
<comment type="caution">
    <text evidence="3">The sequence shown here is derived from an EMBL/GenBank/DDBJ whole genome shotgun (WGS) entry which is preliminary data.</text>
</comment>
<keyword evidence="3" id="KW-0547">Nucleotide-binding</keyword>
<accession>A0A557P9Q2</accession>
<gene>
    <name evidence="3" type="ORF">FOF44_07185</name>
</gene>
<dbReference type="GO" id="GO:0005524">
    <property type="term" value="F:ATP binding"/>
    <property type="evidence" value="ECO:0007669"/>
    <property type="project" value="UniProtKB-KW"/>
</dbReference>
<dbReference type="GO" id="GO:0016887">
    <property type="term" value="F:ATP hydrolysis activity"/>
    <property type="evidence" value="ECO:0007669"/>
    <property type="project" value="InterPro"/>
</dbReference>